<accession>A0AAV7KES1</accession>
<gene>
    <name evidence="1" type="ORF">LOD99_14460</name>
</gene>
<evidence type="ECO:0000313" key="1">
    <source>
        <dbReference type="EMBL" id="KAI6659536.1"/>
    </source>
</evidence>
<name>A0AAV7KES1_9METZ</name>
<proteinExistence type="predicted"/>
<dbReference type="AlphaFoldDB" id="A0AAV7KES1"/>
<evidence type="ECO:0000313" key="2">
    <source>
        <dbReference type="Proteomes" id="UP001165289"/>
    </source>
</evidence>
<sequence length="352" mass="39911">MTTPRGPPPDYNPALSMPTTDVYYRALQRENSELRLNLQWMTRQRDIWQGRAVKAEGAQSHNCLKGVIISLGVFMETVIEYYEQGIEQWEEFDASLQLSGDELCNLCDGGCQEFIQNKLEQIAEQIEEMRVQPIELDNRTSRLHVSQPLAYSDGNVPESSNNQEVLLAKEKIRRVIEGQHADLKAKFDQIRQSPSEKEEKVTSVQRRSVKRAKIDGAIRPYIPEDYSQALEGEMFRRIPFPPNQKPTPAGRDLVSSSNHQIAPYVQEGPTNQLFETSNIQSGLFHPKVAQYTVSAPYPMTQLVSCTLNPLRCSTLLVPLPLPLLVSQDSFHLNKLIPLLRDMLVIPGSEILK</sequence>
<protein>
    <submittedName>
        <fullName evidence="1">Uncharacterized protein</fullName>
    </submittedName>
</protein>
<comment type="caution">
    <text evidence="1">The sequence shown here is derived from an EMBL/GenBank/DDBJ whole genome shotgun (WGS) entry which is preliminary data.</text>
</comment>
<keyword evidence="2" id="KW-1185">Reference proteome</keyword>
<reference evidence="1 2" key="1">
    <citation type="journal article" date="2023" name="BMC Biol.">
        <title>The compact genome of the sponge Oopsacas minuta (Hexactinellida) is lacking key metazoan core genes.</title>
        <authorList>
            <person name="Santini S."/>
            <person name="Schenkelaars Q."/>
            <person name="Jourda C."/>
            <person name="Duchesne M."/>
            <person name="Belahbib H."/>
            <person name="Rocher C."/>
            <person name="Selva M."/>
            <person name="Riesgo A."/>
            <person name="Vervoort M."/>
            <person name="Leys S.P."/>
            <person name="Kodjabachian L."/>
            <person name="Le Bivic A."/>
            <person name="Borchiellini C."/>
            <person name="Claverie J.M."/>
            <person name="Renard E."/>
        </authorList>
    </citation>
    <scope>NUCLEOTIDE SEQUENCE [LARGE SCALE GENOMIC DNA]</scope>
    <source>
        <strain evidence="1">SPO-2</strain>
    </source>
</reference>
<organism evidence="1 2">
    <name type="scientific">Oopsacas minuta</name>
    <dbReference type="NCBI Taxonomy" id="111878"/>
    <lineage>
        <taxon>Eukaryota</taxon>
        <taxon>Metazoa</taxon>
        <taxon>Porifera</taxon>
        <taxon>Hexactinellida</taxon>
        <taxon>Hexasterophora</taxon>
        <taxon>Lyssacinosida</taxon>
        <taxon>Leucopsacidae</taxon>
        <taxon>Oopsacas</taxon>
    </lineage>
</organism>
<dbReference type="EMBL" id="JAKMXF010000055">
    <property type="protein sequence ID" value="KAI6659536.1"/>
    <property type="molecule type" value="Genomic_DNA"/>
</dbReference>
<dbReference type="Proteomes" id="UP001165289">
    <property type="component" value="Unassembled WGS sequence"/>
</dbReference>